<organism evidence="1 2">
    <name type="scientific">Panagrellus redivivus</name>
    <name type="common">Microworm</name>
    <dbReference type="NCBI Taxonomy" id="6233"/>
    <lineage>
        <taxon>Eukaryota</taxon>
        <taxon>Metazoa</taxon>
        <taxon>Ecdysozoa</taxon>
        <taxon>Nematoda</taxon>
        <taxon>Chromadorea</taxon>
        <taxon>Rhabditida</taxon>
        <taxon>Tylenchina</taxon>
        <taxon>Panagrolaimomorpha</taxon>
        <taxon>Panagrolaimoidea</taxon>
        <taxon>Panagrolaimidae</taxon>
        <taxon>Panagrellus</taxon>
    </lineage>
</organism>
<keyword evidence="1" id="KW-1185">Reference proteome</keyword>
<protein>
    <submittedName>
        <fullName evidence="2">Galectin domain-containing protein</fullName>
    </submittedName>
</protein>
<dbReference type="AlphaFoldDB" id="A0A7E4US24"/>
<name>A0A7E4US24_PANRE</name>
<proteinExistence type="predicted"/>
<evidence type="ECO:0000313" key="2">
    <source>
        <dbReference type="WBParaSite" id="Pan_g12156.t1"/>
    </source>
</evidence>
<dbReference type="Proteomes" id="UP000492821">
    <property type="component" value="Unassembled WGS sequence"/>
</dbReference>
<reference evidence="1" key="1">
    <citation type="journal article" date="2013" name="Genetics">
        <title>The draft genome and transcriptome of Panagrellus redivivus are shaped by the harsh demands of a free-living lifestyle.</title>
        <authorList>
            <person name="Srinivasan J."/>
            <person name="Dillman A.R."/>
            <person name="Macchietto M.G."/>
            <person name="Heikkinen L."/>
            <person name="Lakso M."/>
            <person name="Fracchia K.M."/>
            <person name="Antoshechkin I."/>
            <person name="Mortazavi A."/>
            <person name="Wong G."/>
            <person name="Sternberg P.W."/>
        </authorList>
    </citation>
    <scope>NUCLEOTIDE SEQUENCE [LARGE SCALE GENOMIC DNA]</scope>
    <source>
        <strain evidence="1">MT8872</strain>
    </source>
</reference>
<dbReference type="WBParaSite" id="Pan_g12156.t1">
    <property type="protein sequence ID" value="Pan_g12156.t1"/>
    <property type="gene ID" value="Pan_g12156"/>
</dbReference>
<accession>A0A7E4US24</accession>
<sequence>MGAKKDKLNGLMFSKSIALLAFGGLELVVQRYSVELEVPNPVSVVVVVAGWAGAVGRQSRGSGLEKGELVMVAGGWKEEDDGGSGDTDLRIRAVFVGTGGGEQAIQLVGGSVPWPGARTTDASPDGSGVLCRHGTVRMTLAPHAYELSKKKRAGRALRQRARCLRQKQAGKRNTKRGALYEFLQA</sequence>
<evidence type="ECO:0000313" key="1">
    <source>
        <dbReference type="Proteomes" id="UP000492821"/>
    </source>
</evidence>
<reference evidence="2" key="2">
    <citation type="submission" date="2020-10" db="UniProtKB">
        <authorList>
            <consortium name="WormBaseParasite"/>
        </authorList>
    </citation>
    <scope>IDENTIFICATION</scope>
</reference>